<sequence>MGRGETSWQQFTDAQNSILWISL</sequence>
<evidence type="ECO:0000313" key="2">
    <source>
        <dbReference type="Proteomes" id="UP000028999"/>
    </source>
</evidence>
<dbReference type="EMBL" id="LK032262">
    <property type="protein sequence ID" value="CDY30860.1"/>
    <property type="molecule type" value="Genomic_DNA"/>
</dbReference>
<organism evidence="1 2">
    <name type="scientific">Brassica napus</name>
    <name type="common">Rape</name>
    <dbReference type="NCBI Taxonomy" id="3708"/>
    <lineage>
        <taxon>Eukaryota</taxon>
        <taxon>Viridiplantae</taxon>
        <taxon>Streptophyta</taxon>
        <taxon>Embryophyta</taxon>
        <taxon>Tracheophyta</taxon>
        <taxon>Spermatophyta</taxon>
        <taxon>Magnoliopsida</taxon>
        <taxon>eudicotyledons</taxon>
        <taxon>Gunneridae</taxon>
        <taxon>Pentapetalae</taxon>
        <taxon>rosids</taxon>
        <taxon>malvids</taxon>
        <taxon>Brassicales</taxon>
        <taxon>Brassicaceae</taxon>
        <taxon>Brassiceae</taxon>
        <taxon>Brassica</taxon>
    </lineage>
</organism>
<protein>
    <submittedName>
        <fullName evidence="1">BnaC04g27150D protein</fullName>
    </submittedName>
</protein>
<dbReference type="PaxDb" id="3708-A0A078GWJ5"/>
<accession>A0A078GWJ5</accession>
<dbReference type="Gramene" id="CDY30860">
    <property type="protein sequence ID" value="CDY30860"/>
    <property type="gene ID" value="GSBRNA2T00046346001"/>
</dbReference>
<name>A0A078GWJ5_BRANA</name>
<evidence type="ECO:0000313" key="1">
    <source>
        <dbReference type="EMBL" id="CDY30860.1"/>
    </source>
</evidence>
<gene>
    <name evidence="1" type="primary">BnaC04g27150D</name>
    <name evidence="1" type="ORF">GSBRNA2T00046346001</name>
</gene>
<dbReference type="AlphaFoldDB" id="A0A078GWJ5"/>
<reference evidence="1 2" key="1">
    <citation type="journal article" date="2014" name="Science">
        <title>Plant genetics. Early allopolyploid evolution in the post-Neolithic Brassica napus oilseed genome.</title>
        <authorList>
            <person name="Chalhoub B."/>
            <person name="Denoeud F."/>
            <person name="Liu S."/>
            <person name="Parkin I.A."/>
            <person name="Tang H."/>
            <person name="Wang X."/>
            <person name="Chiquet J."/>
            <person name="Belcram H."/>
            <person name="Tong C."/>
            <person name="Samans B."/>
            <person name="Correa M."/>
            <person name="Da Silva C."/>
            <person name="Just J."/>
            <person name="Falentin C."/>
            <person name="Koh C.S."/>
            <person name="Le Clainche I."/>
            <person name="Bernard M."/>
            <person name="Bento P."/>
            <person name="Noel B."/>
            <person name="Labadie K."/>
            <person name="Alberti A."/>
            <person name="Charles M."/>
            <person name="Arnaud D."/>
            <person name="Guo H."/>
            <person name="Daviaud C."/>
            <person name="Alamery S."/>
            <person name="Jabbari K."/>
            <person name="Zhao M."/>
            <person name="Edger P.P."/>
            <person name="Chelaifa H."/>
            <person name="Tack D."/>
            <person name="Lassalle G."/>
            <person name="Mestiri I."/>
            <person name="Schnel N."/>
            <person name="Le Paslier M.C."/>
            <person name="Fan G."/>
            <person name="Renault V."/>
            <person name="Bayer P.E."/>
            <person name="Golicz A.A."/>
            <person name="Manoli S."/>
            <person name="Lee T.H."/>
            <person name="Thi V.H."/>
            <person name="Chalabi S."/>
            <person name="Hu Q."/>
            <person name="Fan C."/>
            <person name="Tollenaere R."/>
            <person name="Lu Y."/>
            <person name="Battail C."/>
            <person name="Shen J."/>
            <person name="Sidebottom C.H."/>
            <person name="Wang X."/>
            <person name="Canaguier A."/>
            <person name="Chauveau A."/>
            <person name="Berard A."/>
            <person name="Deniot G."/>
            <person name="Guan M."/>
            <person name="Liu Z."/>
            <person name="Sun F."/>
            <person name="Lim Y.P."/>
            <person name="Lyons E."/>
            <person name="Town C.D."/>
            <person name="Bancroft I."/>
            <person name="Wang X."/>
            <person name="Meng J."/>
            <person name="Ma J."/>
            <person name="Pires J.C."/>
            <person name="King G.J."/>
            <person name="Brunel D."/>
            <person name="Delourme R."/>
            <person name="Renard M."/>
            <person name="Aury J.M."/>
            <person name="Adams K.L."/>
            <person name="Batley J."/>
            <person name="Snowdon R.J."/>
            <person name="Tost J."/>
            <person name="Edwards D."/>
            <person name="Zhou Y."/>
            <person name="Hua W."/>
            <person name="Sharpe A.G."/>
            <person name="Paterson A.H."/>
            <person name="Guan C."/>
            <person name="Wincker P."/>
        </authorList>
    </citation>
    <scope>NUCLEOTIDE SEQUENCE [LARGE SCALE GENOMIC DNA]</scope>
    <source>
        <strain evidence="2">cv. Darmor-bzh</strain>
    </source>
</reference>
<proteinExistence type="predicted"/>
<dbReference type="Proteomes" id="UP000028999">
    <property type="component" value="Unassembled WGS sequence"/>
</dbReference>
<keyword evidence="2" id="KW-1185">Reference proteome</keyword>